<evidence type="ECO:0000256" key="2">
    <source>
        <dbReference type="ARBA" id="ARBA00022475"/>
    </source>
</evidence>
<dbReference type="GO" id="GO:0022857">
    <property type="term" value="F:transmembrane transporter activity"/>
    <property type="evidence" value="ECO:0007669"/>
    <property type="project" value="TreeGrafter"/>
</dbReference>
<sequence length="433" mass="45183">MEPVTLGVLSVGVLLAAILASRIPVGFAMAVTGLGGYAAAMGPAAAWSMLGGEVWEVFSSYGLTVIPFFIFMGQICFYSGVNERLYRAVYAWMGHIRGGIAYATVLACAGFSAICGSNTATAATMSAVALPEMKKYGYAPVLSTGCVAAGATLGVLIPPSVVLIVIGLQTGLSISTLFMAGIMPGLLLTGLFLAVVWLLCRRHPQWGPAGEKSSWRSRMRALPGAGEILILFVLVIGGLFMGVFTPTEAGAAGSAIALLLSLAGRRLSLRGLVDAVNDTLRISSMIMVIILGAVLYGRFLAVTRLPFAVAEWTASLPLPPLGILLLICGVYIVGGMMMDALALLLVTIPIFFPVVQAMGYDPVWFSVFITVITTMGAITPPVGVTAFVVASAAGDVGVQDVFRGVTFFLAAYAVCALLLLLVPQIVLFIPSLM</sequence>
<organism evidence="9 10">
    <name type="scientific">Oleidesulfovibrio alaskensis (strain ATCC BAA-1058 / DSM 17464 / G20)</name>
    <name type="common">Desulfovibrio alaskensis</name>
    <dbReference type="NCBI Taxonomy" id="207559"/>
    <lineage>
        <taxon>Bacteria</taxon>
        <taxon>Pseudomonadati</taxon>
        <taxon>Thermodesulfobacteriota</taxon>
        <taxon>Desulfovibrionia</taxon>
        <taxon>Desulfovibrionales</taxon>
        <taxon>Desulfovibrionaceae</taxon>
        <taxon>Oleidesulfovibrio</taxon>
    </lineage>
</organism>
<feature type="transmembrane region" description="Helical" evidence="7">
    <location>
        <begin position="61"/>
        <end position="80"/>
    </location>
</feature>
<evidence type="ECO:0000313" key="9">
    <source>
        <dbReference type="EMBL" id="ABB37437.1"/>
    </source>
</evidence>
<keyword evidence="3" id="KW-0997">Cell inner membrane</keyword>
<evidence type="ECO:0000313" key="10">
    <source>
        <dbReference type="Proteomes" id="UP000002710"/>
    </source>
</evidence>
<comment type="subcellular location">
    <subcellularLocation>
        <location evidence="1">Cell inner membrane</location>
        <topology evidence="1">Multi-pass membrane protein</topology>
    </subcellularLocation>
</comment>
<dbReference type="PANTHER" id="PTHR33362:SF5">
    <property type="entry name" value="C4-DICARBOXYLATE TRAP TRANSPORTER LARGE PERMEASE PROTEIN DCTM"/>
    <property type="match status" value="1"/>
</dbReference>
<feature type="transmembrane region" description="Helical" evidence="7">
    <location>
        <begin position="30"/>
        <end position="49"/>
    </location>
</feature>
<dbReference type="InterPro" id="IPR004681">
    <property type="entry name" value="TRAP_DctM"/>
</dbReference>
<dbReference type="InterPro" id="IPR010656">
    <property type="entry name" value="DctM"/>
</dbReference>
<feature type="transmembrane region" description="Helical" evidence="7">
    <location>
        <begin position="221"/>
        <end position="243"/>
    </location>
</feature>
<keyword evidence="4 7" id="KW-0812">Transmembrane</keyword>
<dbReference type="HOGENOM" id="CLU_019824_4_0_7"/>
<feature type="transmembrane region" description="Helical" evidence="7">
    <location>
        <begin position="177"/>
        <end position="200"/>
    </location>
</feature>
<evidence type="ECO:0000256" key="6">
    <source>
        <dbReference type="ARBA" id="ARBA00023136"/>
    </source>
</evidence>
<evidence type="ECO:0000256" key="3">
    <source>
        <dbReference type="ARBA" id="ARBA00022519"/>
    </source>
</evidence>
<keyword evidence="10" id="KW-1185">Reference proteome</keyword>
<dbReference type="STRING" id="207559.Dde_0636"/>
<feature type="domain" description="TRAP C4-dicarboxylate transport system permease DctM subunit" evidence="8">
    <location>
        <begin position="13"/>
        <end position="425"/>
    </location>
</feature>
<dbReference type="AlphaFoldDB" id="Q315F9"/>
<name>Q315F9_OLEA2</name>
<feature type="transmembrane region" description="Helical" evidence="7">
    <location>
        <begin position="364"/>
        <end position="393"/>
    </location>
</feature>
<proteinExistence type="predicted"/>
<dbReference type="KEGG" id="dde:Dde_0636"/>
<dbReference type="Pfam" id="PF06808">
    <property type="entry name" value="DctM"/>
    <property type="match status" value="1"/>
</dbReference>
<dbReference type="Proteomes" id="UP000002710">
    <property type="component" value="Chromosome"/>
</dbReference>
<keyword evidence="6 7" id="KW-0472">Membrane</keyword>
<dbReference type="PIRSF" id="PIRSF006066">
    <property type="entry name" value="HI0050"/>
    <property type="match status" value="1"/>
</dbReference>
<gene>
    <name evidence="9" type="ordered locus">Dde_0636</name>
</gene>
<dbReference type="RefSeq" id="WP_011366732.1">
    <property type="nucleotide sequence ID" value="NC_007519.1"/>
</dbReference>
<keyword evidence="2" id="KW-1003">Cell membrane</keyword>
<feature type="transmembrane region" description="Helical" evidence="7">
    <location>
        <begin position="249"/>
        <end position="268"/>
    </location>
</feature>
<feature type="transmembrane region" description="Helical" evidence="7">
    <location>
        <begin position="405"/>
        <end position="429"/>
    </location>
</feature>
<evidence type="ECO:0000256" key="1">
    <source>
        <dbReference type="ARBA" id="ARBA00004429"/>
    </source>
</evidence>
<protein>
    <submittedName>
        <fullName evidence="9">TRAP dicarboxylate transporter, DctM subunit</fullName>
    </submittedName>
</protein>
<evidence type="ECO:0000256" key="4">
    <source>
        <dbReference type="ARBA" id="ARBA00022692"/>
    </source>
</evidence>
<feature type="transmembrane region" description="Helical" evidence="7">
    <location>
        <begin position="280"/>
        <end position="301"/>
    </location>
</feature>
<evidence type="ECO:0000256" key="7">
    <source>
        <dbReference type="SAM" id="Phobius"/>
    </source>
</evidence>
<feature type="transmembrane region" description="Helical" evidence="7">
    <location>
        <begin position="321"/>
        <end position="352"/>
    </location>
</feature>
<evidence type="ECO:0000259" key="8">
    <source>
        <dbReference type="Pfam" id="PF06808"/>
    </source>
</evidence>
<dbReference type="NCBIfam" id="TIGR00786">
    <property type="entry name" value="dctM"/>
    <property type="match status" value="1"/>
</dbReference>
<evidence type="ECO:0000256" key="5">
    <source>
        <dbReference type="ARBA" id="ARBA00022989"/>
    </source>
</evidence>
<dbReference type="PANTHER" id="PTHR33362">
    <property type="entry name" value="SIALIC ACID TRAP TRANSPORTER PERMEASE PROTEIN SIAT-RELATED"/>
    <property type="match status" value="1"/>
</dbReference>
<dbReference type="GO" id="GO:0005886">
    <property type="term" value="C:plasma membrane"/>
    <property type="evidence" value="ECO:0007669"/>
    <property type="project" value="UniProtKB-SubCell"/>
</dbReference>
<dbReference type="EMBL" id="CP000112">
    <property type="protein sequence ID" value="ABB37437.1"/>
    <property type="molecule type" value="Genomic_DNA"/>
</dbReference>
<keyword evidence="5 7" id="KW-1133">Transmembrane helix</keyword>
<accession>Q315F9</accession>
<feature type="transmembrane region" description="Helical" evidence="7">
    <location>
        <begin position="136"/>
        <end position="157"/>
    </location>
</feature>
<dbReference type="eggNOG" id="COG1593">
    <property type="taxonomic scope" value="Bacteria"/>
</dbReference>
<reference evidence="9 10" key="1">
    <citation type="journal article" date="2011" name="J. Bacteriol.">
        <title>Complete genome sequence and updated annotation of Desulfovibrio alaskensis G20.</title>
        <authorList>
            <person name="Hauser L.J."/>
            <person name="Land M.L."/>
            <person name="Brown S.D."/>
            <person name="Larimer F."/>
            <person name="Keller K.L."/>
            <person name="Rapp-Giles B.J."/>
            <person name="Price M.N."/>
            <person name="Lin M."/>
            <person name="Bruce D.C."/>
            <person name="Detter J.C."/>
            <person name="Tapia R."/>
            <person name="Han C.S."/>
            <person name="Goodwin L.A."/>
            <person name="Cheng J.F."/>
            <person name="Pitluck S."/>
            <person name="Copeland A."/>
            <person name="Lucas S."/>
            <person name="Nolan M."/>
            <person name="Lapidus A.L."/>
            <person name="Palumbo A.V."/>
            <person name="Wall J.D."/>
        </authorList>
    </citation>
    <scope>NUCLEOTIDE SEQUENCE [LARGE SCALE GENOMIC DNA]</scope>
    <source>
        <strain evidence="10">ATCC BAA 1058 / DSM 17464 / G20</strain>
    </source>
</reference>